<feature type="compositionally biased region" description="Polar residues" evidence="1">
    <location>
        <begin position="118"/>
        <end position="129"/>
    </location>
</feature>
<dbReference type="AlphaFoldDB" id="A0A0M4EHW7"/>
<dbReference type="STRING" id="30019.A0A0M4EHW7"/>
<evidence type="ECO:0000313" key="3">
    <source>
        <dbReference type="EMBL" id="ALC48328.1"/>
    </source>
</evidence>
<keyword evidence="2" id="KW-0732">Signal</keyword>
<evidence type="ECO:0000256" key="1">
    <source>
        <dbReference type="SAM" id="MobiDB-lite"/>
    </source>
</evidence>
<dbReference type="OrthoDB" id="7743965at2759"/>
<dbReference type="EMBL" id="CP012528">
    <property type="protein sequence ID" value="ALC48328.1"/>
    <property type="molecule type" value="Genomic_DNA"/>
</dbReference>
<evidence type="ECO:0000256" key="2">
    <source>
        <dbReference type="SAM" id="SignalP"/>
    </source>
</evidence>
<feature type="signal peptide" evidence="2">
    <location>
        <begin position="1"/>
        <end position="25"/>
    </location>
</feature>
<accession>A0A0M4EHW7</accession>
<keyword evidence="4" id="KW-1185">Reference proteome</keyword>
<dbReference type="Proteomes" id="UP000494163">
    <property type="component" value="Chromosome X"/>
</dbReference>
<feature type="chain" id="PRO_5005793209" evidence="2">
    <location>
        <begin position="26"/>
        <end position="189"/>
    </location>
</feature>
<feature type="compositionally biased region" description="Acidic residues" evidence="1">
    <location>
        <begin position="137"/>
        <end position="159"/>
    </location>
</feature>
<proteinExistence type="predicted"/>
<reference evidence="3 4" key="1">
    <citation type="submission" date="2015-08" db="EMBL/GenBank/DDBJ databases">
        <title>Ancestral chromatin configuration constrains chromatin evolution on differentiating sex chromosomes in Drosophila.</title>
        <authorList>
            <person name="Zhou Q."/>
            <person name="Bachtrog D."/>
        </authorList>
    </citation>
    <scope>NUCLEOTIDE SEQUENCE [LARGE SCALE GENOMIC DNA]</scope>
    <source>
        <tissue evidence="3">Whole larvae</tissue>
    </source>
</reference>
<evidence type="ECO:0000313" key="4">
    <source>
        <dbReference type="Proteomes" id="UP000494163"/>
    </source>
</evidence>
<name>A0A0M4EHW7_DROBS</name>
<sequence length="189" mass="21228">MLLKSMGILFVAALCLSSELLLTAAAPTAAWNSEPSASFERPANPVYYKRYHRRRPVPNRDDLEMLELREVFYVRRPAPTTPKPIRRLSDEQFDLRIKCDFNPALPEFSTQIDEENITEPQPTESSAELTTPHAENADNDDIELPEDDGTDEQDLEDTYGVDTVTDATELVDEYDYSNQGGSIGGIDLS</sequence>
<gene>
    <name evidence="3" type="ORF">Dbus_chrXg184</name>
</gene>
<protein>
    <submittedName>
        <fullName evidence="3">CG1468</fullName>
    </submittedName>
</protein>
<feature type="region of interest" description="Disordered" evidence="1">
    <location>
        <begin position="108"/>
        <end position="189"/>
    </location>
</feature>
<organism evidence="3 4">
    <name type="scientific">Drosophila busckii</name>
    <name type="common">Fruit fly</name>
    <dbReference type="NCBI Taxonomy" id="30019"/>
    <lineage>
        <taxon>Eukaryota</taxon>
        <taxon>Metazoa</taxon>
        <taxon>Ecdysozoa</taxon>
        <taxon>Arthropoda</taxon>
        <taxon>Hexapoda</taxon>
        <taxon>Insecta</taxon>
        <taxon>Pterygota</taxon>
        <taxon>Neoptera</taxon>
        <taxon>Endopterygota</taxon>
        <taxon>Diptera</taxon>
        <taxon>Brachycera</taxon>
        <taxon>Muscomorpha</taxon>
        <taxon>Ephydroidea</taxon>
        <taxon>Drosophilidae</taxon>
        <taxon>Drosophila</taxon>
    </lineage>
</organism>